<feature type="compositionally biased region" description="Low complexity" evidence="1">
    <location>
        <begin position="55"/>
        <end position="68"/>
    </location>
</feature>
<organism evidence="2 3">
    <name type="scientific">Elysia marginata</name>
    <dbReference type="NCBI Taxonomy" id="1093978"/>
    <lineage>
        <taxon>Eukaryota</taxon>
        <taxon>Metazoa</taxon>
        <taxon>Spiralia</taxon>
        <taxon>Lophotrochozoa</taxon>
        <taxon>Mollusca</taxon>
        <taxon>Gastropoda</taxon>
        <taxon>Heterobranchia</taxon>
        <taxon>Euthyneura</taxon>
        <taxon>Panpulmonata</taxon>
        <taxon>Sacoglossa</taxon>
        <taxon>Placobranchoidea</taxon>
        <taxon>Plakobranchidae</taxon>
        <taxon>Elysia</taxon>
    </lineage>
</organism>
<comment type="caution">
    <text evidence="2">The sequence shown here is derived from an EMBL/GenBank/DDBJ whole genome shotgun (WGS) entry which is preliminary data.</text>
</comment>
<dbReference type="AlphaFoldDB" id="A0AAV4GNS8"/>
<dbReference type="Proteomes" id="UP000762676">
    <property type="component" value="Unassembled WGS sequence"/>
</dbReference>
<sequence>MIQSSTTTATTSTTTKEVNHLNCMLYISPRASRLRQACVRLSTSLNRDAESSDYTQSGTTASASASAAVSTLDGPRSGTLSGWWPSVIFFSFDWNSCCRVTGLRMRPPSFPSNLFTGGFSCSSE</sequence>
<dbReference type="EMBL" id="BMAT01008502">
    <property type="protein sequence ID" value="GFR86595.1"/>
    <property type="molecule type" value="Genomic_DNA"/>
</dbReference>
<name>A0AAV4GNS8_9GAST</name>
<reference evidence="2 3" key="1">
    <citation type="journal article" date="2021" name="Elife">
        <title>Chloroplast acquisition without the gene transfer in kleptoplastic sea slugs, Plakobranchus ocellatus.</title>
        <authorList>
            <person name="Maeda T."/>
            <person name="Takahashi S."/>
            <person name="Yoshida T."/>
            <person name="Shimamura S."/>
            <person name="Takaki Y."/>
            <person name="Nagai Y."/>
            <person name="Toyoda A."/>
            <person name="Suzuki Y."/>
            <person name="Arimoto A."/>
            <person name="Ishii H."/>
            <person name="Satoh N."/>
            <person name="Nishiyama T."/>
            <person name="Hasebe M."/>
            <person name="Maruyama T."/>
            <person name="Minagawa J."/>
            <person name="Obokata J."/>
            <person name="Shigenobu S."/>
        </authorList>
    </citation>
    <scope>NUCLEOTIDE SEQUENCE [LARGE SCALE GENOMIC DNA]</scope>
</reference>
<evidence type="ECO:0000313" key="3">
    <source>
        <dbReference type="Proteomes" id="UP000762676"/>
    </source>
</evidence>
<gene>
    <name evidence="2" type="ORF">ElyMa_004202500</name>
</gene>
<evidence type="ECO:0000256" key="1">
    <source>
        <dbReference type="SAM" id="MobiDB-lite"/>
    </source>
</evidence>
<accession>A0AAV4GNS8</accession>
<proteinExistence type="predicted"/>
<evidence type="ECO:0000313" key="2">
    <source>
        <dbReference type="EMBL" id="GFR86595.1"/>
    </source>
</evidence>
<feature type="region of interest" description="Disordered" evidence="1">
    <location>
        <begin position="48"/>
        <end position="68"/>
    </location>
</feature>
<keyword evidence="3" id="KW-1185">Reference proteome</keyword>
<protein>
    <submittedName>
        <fullName evidence="2">Uncharacterized protein</fullName>
    </submittedName>
</protein>